<dbReference type="RefSeq" id="WP_147516490.1">
    <property type="nucleotide sequence ID" value="NZ_JACRWE010000002.1"/>
</dbReference>
<gene>
    <name evidence="2" type="ORF">H8923_06300</name>
</gene>
<dbReference type="EMBL" id="JACRWE010000002">
    <property type="protein sequence ID" value="MBC5996368.1"/>
    <property type="molecule type" value="Genomic_DNA"/>
</dbReference>
<evidence type="ECO:0000313" key="2">
    <source>
        <dbReference type="EMBL" id="MBC5996368.1"/>
    </source>
</evidence>
<dbReference type="CDD" id="cd00085">
    <property type="entry name" value="HNHc"/>
    <property type="match status" value="1"/>
</dbReference>
<feature type="domain" description="HNH nuclease" evidence="1">
    <location>
        <begin position="65"/>
        <end position="118"/>
    </location>
</feature>
<dbReference type="SMART" id="SM00507">
    <property type="entry name" value="HNHc"/>
    <property type="match status" value="1"/>
</dbReference>
<dbReference type="InterPro" id="IPR003615">
    <property type="entry name" value="HNH_nuc"/>
</dbReference>
<dbReference type="Gene3D" id="1.10.30.50">
    <property type="match status" value="1"/>
</dbReference>
<reference evidence="2 3" key="1">
    <citation type="submission" date="2020-08" db="EMBL/GenBank/DDBJ databases">
        <authorList>
            <person name="Liu C."/>
            <person name="Sun Q."/>
        </authorList>
    </citation>
    <scope>NUCLEOTIDE SEQUENCE [LARGE SCALE GENOMIC DNA]</scope>
    <source>
        <strain evidence="2 3">NSJ-18</strain>
    </source>
</reference>
<evidence type="ECO:0000259" key="1">
    <source>
        <dbReference type="SMART" id="SM00507"/>
    </source>
</evidence>
<keyword evidence="2" id="KW-0378">Hydrolase</keyword>
<dbReference type="GO" id="GO:0004519">
    <property type="term" value="F:endonuclease activity"/>
    <property type="evidence" value="ECO:0007669"/>
    <property type="project" value="UniProtKB-KW"/>
</dbReference>
<accession>A0ABR7JNQ8</accession>
<dbReference type="Proteomes" id="UP000609849">
    <property type="component" value="Unassembled WGS sequence"/>
</dbReference>
<evidence type="ECO:0000313" key="3">
    <source>
        <dbReference type="Proteomes" id="UP000609849"/>
    </source>
</evidence>
<keyword evidence="3" id="KW-1185">Reference proteome</keyword>
<name>A0ABR7JNQ8_9FIRM</name>
<keyword evidence="2" id="KW-0540">Nuclease</keyword>
<sequence length="129" mass="15648">MITKLCARCKVTIQYPQTYCDRCKEIVDKDKEEAKVKYSKAANSRYNKKRDPKYVRFYNSMEWKILSKKYLQDKKYKCEDCGAIASEVHHIKAIQTEEGWLLRLDYNNLRCQCLECHNKKHNRFKRRKK</sequence>
<keyword evidence="2" id="KW-0255">Endonuclease</keyword>
<dbReference type="InterPro" id="IPR002711">
    <property type="entry name" value="HNH"/>
</dbReference>
<proteinExistence type="predicted"/>
<dbReference type="Pfam" id="PF01844">
    <property type="entry name" value="HNH"/>
    <property type="match status" value="1"/>
</dbReference>
<comment type="caution">
    <text evidence="2">The sequence shown here is derived from an EMBL/GenBank/DDBJ whole genome shotgun (WGS) entry which is preliminary data.</text>
</comment>
<organism evidence="2 3">
    <name type="scientific">Romboutsia faecis</name>
    <dbReference type="NCBI Taxonomy" id="2764597"/>
    <lineage>
        <taxon>Bacteria</taxon>
        <taxon>Bacillati</taxon>
        <taxon>Bacillota</taxon>
        <taxon>Clostridia</taxon>
        <taxon>Peptostreptococcales</taxon>
        <taxon>Peptostreptococcaceae</taxon>
        <taxon>Romboutsia</taxon>
    </lineage>
</organism>
<protein>
    <submittedName>
        <fullName evidence="2">HNH endonuclease</fullName>
    </submittedName>
</protein>